<dbReference type="PANTHER" id="PTHR24394:SF29">
    <property type="entry name" value="MYONEURIN"/>
    <property type="match status" value="1"/>
</dbReference>
<evidence type="ECO:0000256" key="9">
    <source>
        <dbReference type="ARBA" id="ARBA00023242"/>
    </source>
</evidence>
<protein>
    <recommendedName>
        <fullName evidence="12">C2H2-type domain-containing protein</fullName>
    </recommendedName>
</protein>
<feature type="region of interest" description="Disordered" evidence="11">
    <location>
        <begin position="111"/>
        <end position="157"/>
    </location>
</feature>
<evidence type="ECO:0000256" key="3">
    <source>
        <dbReference type="ARBA" id="ARBA00022737"/>
    </source>
</evidence>
<dbReference type="PANTHER" id="PTHR24394">
    <property type="entry name" value="ZINC FINGER PROTEIN"/>
    <property type="match status" value="1"/>
</dbReference>
<keyword evidence="7" id="KW-0238">DNA-binding</keyword>
<dbReference type="SMART" id="SM00355">
    <property type="entry name" value="ZnF_C2H2"/>
    <property type="match status" value="5"/>
</dbReference>
<evidence type="ECO:0000256" key="10">
    <source>
        <dbReference type="PROSITE-ProRule" id="PRU00042"/>
    </source>
</evidence>
<dbReference type="GO" id="GO:0008270">
    <property type="term" value="F:zinc ion binding"/>
    <property type="evidence" value="ECO:0007669"/>
    <property type="project" value="UniProtKB-KW"/>
</dbReference>
<feature type="compositionally biased region" description="Gly residues" evidence="11">
    <location>
        <begin position="347"/>
        <end position="360"/>
    </location>
</feature>
<dbReference type="Ensembl" id="ENSPMGT00000001492.1">
    <property type="protein sequence ID" value="ENSPMGP00000001405.1"/>
    <property type="gene ID" value="ENSPMGG00000001270.1"/>
</dbReference>
<evidence type="ECO:0000256" key="6">
    <source>
        <dbReference type="ARBA" id="ARBA00023015"/>
    </source>
</evidence>
<dbReference type="Proteomes" id="UP000261520">
    <property type="component" value="Unplaced"/>
</dbReference>
<evidence type="ECO:0000256" key="11">
    <source>
        <dbReference type="SAM" id="MobiDB-lite"/>
    </source>
</evidence>
<keyword evidence="3" id="KW-0677">Repeat</keyword>
<keyword evidence="5" id="KW-0862">Zinc</keyword>
<accession>A0A3B3Z9Y5</accession>
<dbReference type="FunFam" id="3.30.160.60:FF:002343">
    <property type="entry name" value="Zinc finger protein 33A"/>
    <property type="match status" value="1"/>
</dbReference>
<evidence type="ECO:0000256" key="4">
    <source>
        <dbReference type="ARBA" id="ARBA00022771"/>
    </source>
</evidence>
<dbReference type="FunFam" id="3.30.160.60:FF:000624">
    <property type="entry name" value="zinc finger protein 697"/>
    <property type="match status" value="1"/>
</dbReference>
<feature type="region of interest" description="Disordered" evidence="11">
    <location>
        <begin position="51"/>
        <end position="82"/>
    </location>
</feature>
<evidence type="ECO:0000256" key="5">
    <source>
        <dbReference type="ARBA" id="ARBA00022833"/>
    </source>
</evidence>
<keyword evidence="2" id="KW-0479">Metal-binding</keyword>
<evidence type="ECO:0000256" key="2">
    <source>
        <dbReference type="ARBA" id="ARBA00022723"/>
    </source>
</evidence>
<feature type="domain" description="C2H2-type" evidence="12">
    <location>
        <begin position="291"/>
        <end position="318"/>
    </location>
</feature>
<dbReference type="PROSITE" id="PS50157">
    <property type="entry name" value="ZINC_FINGER_C2H2_2"/>
    <property type="match status" value="5"/>
</dbReference>
<dbReference type="InterPro" id="IPR036236">
    <property type="entry name" value="Znf_C2H2_sf"/>
</dbReference>
<proteinExistence type="predicted"/>
<dbReference type="SUPFAM" id="SSF57667">
    <property type="entry name" value="beta-beta-alpha zinc fingers"/>
    <property type="match status" value="3"/>
</dbReference>
<evidence type="ECO:0000313" key="13">
    <source>
        <dbReference type="Ensembl" id="ENSPMGP00000001405.1"/>
    </source>
</evidence>
<keyword evidence="9" id="KW-0539">Nucleus</keyword>
<dbReference type="GO" id="GO:0003677">
    <property type="term" value="F:DNA binding"/>
    <property type="evidence" value="ECO:0007669"/>
    <property type="project" value="UniProtKB-KW"/>
</dbReference>
<evidence type="ECO:0000313" key="14">
    <source>
        <dbReference type="Proteomes" id="UP000261520"/>
    </source>
</evidence>
<dbReference type="GO" id="GO:0000981">
    <property type="term" value="F:DNA-binding transcription factor activity, RNA polymerase II-specific"/>
    <property type="evidence" value="ECO:0007669"/>
    <property type="project" value="TreeGrafter"/>
</dbReference>
<dbReference type="GO" id="GO:0005634">
    <property type="term" value="C:nucleus"/>
    <property type="evidence" value="ECO:0007669"/>
    <property type="project" value="UniProtKB-SubCell"/>
</dbReference>
<evidence type="ECO:0000259" key="12">
    <source>
        <dbReference type="PROSITE" id="PS50157"/>
    </source>
</evidence>
<sequence>METEADGDHCNQVQKGQTLRALVNERLTAAAEEIFALFERTTVEYEEELCRSKEENQRNQDTPQIPQIKEEPEEQSVKQEEDTLPAQVSFIHMILPVGVAEFSVVRVKTEESSLLQDRQTEHREETQGEDISTEPHLHSETEGHTEHSSDTDNDEDWRAPISCSAAQMVSVQGADKRKHQCYVCKKRFGTKQILQRHIRVHRGERPFSCLICKKTFSAKASLDKHVKIHTGERPYSCSTCEKTFTQKCNLDAHVRTHTGDKPFSCSTCEKTFAIKGNLEKHERTHTGERPYSCSICNKGFKLRQHLKRHMRTHRTERVRSHGRRAAEVARSGCLLDASLGRCSGHVPPGGGPGKDPGQVGGTMSLG</sequence>
<name>A0A3B3Z9Y5_9GOBI</name>
<evidence type="ECO:0000256" key="8">
    <source>
        <dbReference type="ARBA" id="ARBA00023163"/>
    </source>
</evidence>
<reference evidence="13" key="2">
    <citation type="submission" date="2025-09" db="UniProtKB">
        <authorList>
            <consortium name="Ensembl"/>
        </authorList>
    </citation>
    <scope>IDENTIFICATION</scope>
</reference>
<feature type="domain" description="C2H2-type" evidence="12">
    <location>
        <begin position="207"/>
        <end position="234"/>
    </location>
</feature>
<dbReference type="AlphaFoldDB" id="A0A3B3Z9Y5"/>
<feature type="region of interest" description="Disordered" evidence="11">
    <location>
        <begin position="344"/>
        <end position="366"/>
    </location>
</feature>
<dbReference type="PROSITE" id="PS00028">
    <property type="entry name" value="ZINC_FINGER_C2H2_1"/>
    <property type="match status" value="5"/>
</dbReference>
<feature type="compositionally biased region" description="Basic and acidic residues" evidence="11">
    <location>
        <begin position="133"/>
        <end position="150"/>
    </location>
</feature>
<evidence type="ECO:0000256" key="1">
    <source>
        <dbReference type="ARBA" id="ARBA00004123"/>
    </source>
</evidence>
<comment type="subcellular location">
    <subcellularLocation>
        <location evidence="1">Nucleus</location>
    </subcellularLocation>
</comment>
<dbReference type="InterPro" id="IPR013087">
    <property type="entry name" value="Znf_C2H2_type"/>
</dbReference>
<dbReference type="Gene3D" id="3.30.160.60">
    <property type="entry name" value="Classic Zinc Finger"/>
    <property type="match status" value="5"/>
</dbReference>
<keyword evidence="6" id="KW-0805">Transcription regulation</keyword>
<dbReference type="STRING" id="409849.ENSPMGP00000001405"/>
<feature type="domain" description="C2H2-type" evidence="12">
    <location>
        <begin position="179"/>
        <end position="206"/>
    </location>
</feature>
<organism evidence="13 14">
    <name type="scientific">Periophthalmus magnuspinnatus</name>
    <dbReference type="NCBI Taxonomy" id="409849"/>
    <lineage>
        <taxon>Eukaryota</taxon>
        <taxon>Metazoa</taxon>
        <taxon>Chordata</taxon>
        <taxon>Craniata</taxon>
        <taxon>Vertebrata</taxon>
        <taxon>Euteleostomi</taxon>
        <taxon>Actinopterygii</taxon>
        <taxon>Neopterygii</taxon>
        <taxon>Teleostei</taxon>
        <taxon>Neoteleostei</taxon>
        <taxon>Acanthomorphata</taxon>
        <taxon>Gobiaria</taxon>
        <taxon>Gobiiformes</taxon>
        <taxon>Gobioidei</taxon>
        <taxon>Gobiidae</taxon>
        <taxon>Oxudercinae</taxon>
        <taxon>Periophthalmus</taxon>
    </lineage>
</organism>
<feature type="domain" description="C2H2-type" evidence="12">
    <location>
        <begin position="235"/>
        <end position="262"/>
    </location>
</feature>
<feature type="domain" description="C2H2-type" evidence="12">
    <location>
        <begin position="263"/>
        <end position="290"/>
    </location>
</feature>
<keyword evidence="4 10" id="KW-0863">Zinc-finger</keyword>
<keyword evidence="14" id="KW-1185">Reference proteome</keyword>
<reference evidence="13" key="1">
    <citation type="submission" date="2025-08" db="UniProtKB">
        <authorList>
            <consortium name="Ensembl"/>
        </authorList>
    </citation>
    <scope>IDENTIFICATION</scope>
</reference>
<dbReference type="Pfam" id="PF00096">
    <property type="entry name" value="zf-C2H2"/>
    <property type="match status" value="4"/>
</dbReference>
<keyword evidence="8" id="KW-0804">Transcription</keyword>
<evidence type="ECO:0000256" key="7">
    <source>
        <dbReference type="ARBA" id="ARBA00023125"/>
    </source>
</evidence>
<dbReference type="FunFam" id="3.30.160.60:FF:002716">
    <property type="entry name" value="Zinc finger protein 212"/>
    <property type="match status" value="1"/>
</dbReference>
<dbReference type="FunFam" id="3.30.160.60:FF:001325">
    <property type="entry name" value="zinc finger protein 200"/>
    <property type="match status" value="1"/>
</dbReference>